<feature type="compositionally biased region" description="Low complexity" evidence="2">
    <location>
        <begin position="511"/>
        <end position="532"/>
    </location>
</feature>
<feature type="compositionally biased region" description="Basic and acidic residues" evidence="2">
    <location>
        <begin position="381"/>
        <end position="395"/>
    </location>
</feature>
<feature type="coiled-coil region" evidence="1">
    <location>
        <begin position="540"/>
        <end position="570"/>
    </location>
</feature>
<dbReference type="OrthoDB" id="540973at2759"/>
<reference evidence="3 4" key="1">
    <citation type="journal article" date="2010" name="Science">
        <title>Genomic analysis of organismal complexity in the multicellular green alga Volvox carteri.</title>
        <authorList>
            <person name="Prochnik S.E."/>
            <person name="Umen J."/>
            <person name="Nedelcu A.M."/>
            <person name="Hallmann A."/>
            <person name="Miller S.M."/>
            <person name="Nishii I."/>
            <person name="Ferris P."/>
            <person name="Kuo A."/>
            <person name="Mitros T."/>
            <person name="Fritz-Laylin L.K."/>
            <person name="Hellsten U."/>
            <person name="Chapman J."/>
            <person name="Simakov O."/>
            <person name="Rensing S.A."/>
            <person name="Terry A."/>
            <person name="Pangilinan J."/>
            <person name="Kapitonov V."/>
            <person name="Jurka J."/>
            <person name="Salamov A."/>
            <person name="Shapiro H."/>
            <person name="Schmutz J."/>
            <person name="Grimwood J."/>
            <person name="Lindquist E."/>
            <person name="Lucas S."/>
            <person name="Grigoriev I.V."/>
            <person name="Schmitt R."/>
            <person name="Kirk D."/>
            <person name="Rokhsar D.S."/>
        </authorList>
    </citation>
    <scope>NUCLEOTIDE SEQUENCE [LARGE SCALE GENOMIC DNA]</scope>
    <source>
        <strain evidence="4">f. Nagariensis / Eve</strain>
    </source>
</reference>
<feature type="region of interest" description="Disordered" evidence="2">
    <location>
        <begin position="575"/>
        <end position="662"/>
    </location>
</feature>
<feature type="region of interest" description="Disordered" evidence="2">
    <location>
        <begin position="889"/>
        <end position="940"/>
    </location>
</feature>
<feature type="compositionally biased region" description="Low complexity" evidence="2">
    <location>
        <begin position="928"/>
        <end position="940"/>
    </location>
</feature>
<dbReference type="SUPFAM" id="SSF52047">
    <property type="entry name" value="RNI-like"/>
    <property type="match status" value="1"/>
</dbReference>
<feature type="compositionally biased region" description="Gly residues" evidence="2">
    <location>
        <begin position="627"/>
        <end position="645"/>
    </location>
</feature>
<feature type="compositionally biased region" description="Polar residues" evidence="2">
    <location>
        <begin position="849"/>
        <end position="863"/>
    </location>
</feature>
<feature type="compositionally biased region" description="Low complexity" evidence="2">
    <location>
        <begin position="362"/>
        <end position="380"/>
    </location>
</feature>
<dbReference type="RefSeq" id="XP_002948657.1">
    <property type="nucleotide sequence ID" value="XM_002948611.1"/>
</dbReference>
<feature type="compositionally biased region" description="Gly residues" evidence="2">
    <location>
        <begin position="492"/>
        <end position="510"/>
    </location>
</feature>
<dbReference type="InParanoid" id="D8TQI2"/>
<feature type="region of interest" description="Disordered" evidence="2">
    <location>
        <begin position="109"/>
        <end position="151"/>
    </location>
</feature>
<dbReference type="KEGG" id="vcn:VOLCADRAFT_88994"/>
<sequence>MALSGLTLLQELTLRWLFGRQEVVWTCPHTPRLLRALTDGGARLRGLDLNAFLLDRAAAASLARITSLRSLSLYFDSEGAGWEEVVSLMSLPELTRLILSYEGNAVTGPWIGDGPPAGDDDQPPPGGPAAGHHQQHKHPPLPGGADAHPAGLHVAPAHALPNLHQHDHHRNAPVHGHPQPSHRHAETGTGQGINGGSLACGSMAGRPRLPSWAARQFSLQYLSLTTSPALHRLLGRLDVLVPNLTYLSLSSVGEFGPGQRELEAGLMAMAQAGSRLSRIKLFCMELRPELMSCLTALPALQELMLFNVWVAVDGTAGGQAAAAAEDAVGLAAVAAMAVVAAAAAGQAFVNGAIGGDVMEAEGPGAQLLPPEQQQGQGHQHQGPDQEPLHAAEHAEPAAAGAAAGAGPGDDGAQVPEHPPPPADVAVGEEVAAPIVPDGPQHSEVTGNARMQKGDVVTQVQAQPGPLSAGPSSQGAAAIDDGAAAVGTQGQEQGQGEGGGVGGGSSTGGEGAAEVEGSTDQQPPPQAQAAAAAALQQWPELQLIEQQQHVLEQQQQVLQQQMENLLQLLNQGPQMGAGIGAGGNQHQQEGGGGGAGEQQQPAAQDGGGGAGAQVGQEVPEGEPPLAGQGAGPGVAGPGPVGDGGPAVAGEDEDGAAGAAAGDGPLPEGVLLRNALRATAMAQSHLEALASLGGRLQQLLIEFGPEGSTCFITQGLVRTLEPLAPALRSLHLLSWNMEGLMLPALEPLCFTAFTCLKSLTVANRISPDSQVNFATPLPETSGHVIYMGELPRTLRSLCANRVNLYAGTPFEFPTAGPEPSKASVPSASAATTATTATGAGSRGTGVPSHVASGSSHMRSVATQTEGVDIPPGAPLTYPAGSAIADTQVDVAQQTGTERSSDSPGALLPEISDDEAGPSNGGKSRRREDLGAAGAGVSSGSSGSPIAPPLLHMWLADCNVRGARPEELAAAMPGLQTLVVRHVSKQEDLPVRLINVLHQLKDLTTLGLGGFDHRFIRNMWGLTQLRHLMLDPRRFEDVELEPELMLDAMAAESDRSLALHEATMALVAKGGMTRLRSLWLPDWAAPPHQMVQWQMQIAQVAPLAALRLVDHHYFWRLPAPVGCPEVQDRLQWWGFDAWNVL</sequence>
<feature type="region of interest" description="Disordered" evidence="2">
    <location>
        <begin position="166"/>
        <end position="199"/>
    </location>
</feature>
<keyword evidence="4" id="KW-1185">Reference proteome</keyword>
<evidence type="ECO:0000313" key="3">
    <source>
        <dbReference type="EMBL" id="EFJ50037.1"/>
    </source>
</evidence>
<name>D8TQI2_VOLCA</name>
<proteinExistence type="predicted"/>
<evidence type="ECO:0000313" key="4">
    <source>
        <dbReference type="Proteomes" id="UP000001058"/>
    </source>
</evidence>
<dbReference type="EMBL" id="GL378332">
    <property type="protein sequence ID" value="EFJ50037.1"/>
    <property type="molecule type" value="Genomic_DNA"/>
</dbReference>
<organism evidence="4">
    <name type="scientific">Volvox carteri f. nagariensis</name>
    <dbReference type="NCBI Taxonomy" id="3068"/>
    <lineage>
        <taxon>Eukaryota</taxon>
        <taxon>Viridiplantae</taxon>
        <taxon>Chlorophyta</taxon>
        <taxon>core chlorophytes</taxon>
        <taxon>Chlorophyceae</taxon>
        <taxon>CS clade</taxon>
        <taxon>Chlamydomonadales</taxon>
        <taxon>Volvocaceae</taxon>
        <taxon>Volvox</taxon>
    </lineage>
</organism>
<keyword evidence="1" id="KW-0175">Coiled coil</keyword>
<dbReference type="Proteomes" id="UP000001058">
    <property type="component" value="Unassembled WGS sequence"/>
</dbReference>
<evidence type="ECO:0000256" key="2">
    <source>
        <dbReference type="SAM" id="MobiDB-lite"/>
    </source>
</evidence>
<gene>
    <name evidence="3" type="ORF">VOLCADRAFT_88994</name>
</gene>
<dbReference type="AlphaFoldDB" id="D8TQI2"/>
<protein>
    <submittedName>
        <fullName evidence="3">Uncharacterized protein</fullName>
    </submittedName>
</protein>
<feature type="region of interest" description="Disordered" evidence="2">
    <location>
        <begin position="360"/>
        <end position="424"/>
    </location>
</feature>
<accession>D8TQI2</accession>
<feature type="compositionally biased region" description="Gly residues" evidence="2">
    <location>
        <begin position="575"/>
        <end position="595"/>
    </location>
</feature>
<feature type="compositionally biased region" description="Low complexity" evidence="2">
    <location>
        <begin position="824"/>
        <end position="837"/>
    </location>
</feature>
<feature type="region of interest" description="Disordered" evidence="2">
    <location>
        <begin position="485"/>
        <end position="532"/>
    </location>
</feature>
<feature type="region of interest" description="Disordered" evidence="2">
    <location>
        <begin position="813"/>
        <end position="877"/>
    </location>
</feature>
<evidence type="ECO:0000256" key="1">
    <source>
        <dbReference type="SAM" id="Coils"/>
    </source>
</evidence>
<feature type="compositionally biased region" description="Low complexity" evidence="2">
    <location>
        <begin position="612"/>
        <end position="626"/>
    </location>
</feature>
<dbReference type="GeneID" id="9627346"/>